<sequence>MGARQRAQARAKRASGGHRLSSWASNQANGSVNAAKHQARVQAWQDYTDSSSPHRNGTFSMSQEARNTERHTMGWGPTKLREKSVAFVSAGNLVRDEADTVQEDENVEGEADTTGAEDIKEQDSTGPVLESPVEVDTTQVAVAVSPTPPSVQPLHPPKYLSRRTSASSQSSEEIVFCGRQNRSTSGPSGSTSAKPTPIRGNSPADNKANATSPPSLAEEDVSISQWQEHTHMRSTRPTQSHNKPSGRRGRAYLRYQREREEEEALMRDYIENLAVDDDSAEDESSEEGAADDTDGRNEHYRFFDGSAQMNEKVQTASAKGAVKGDIAQAIDWDSADLEDFDGLSTTDEEVLEISQVLRRRIRPSGPQYLVTASGQGANEARWVLQEKLVSASAREEIRIFEEIRSMNVEEDTEESDTESETDDALEDLVGDIESEDEENARILERTSRMTDEQIARALAKQEELGLGGDELLLFDGEAGDDTDERDEFAADRDFIPFSAKKHLSNRGKSKRNSRRRDVFPPAEAFADALEQDPYGAFDIMDFERPSLRPKKKGRKSDFPFDLGLEDEELAEHLRSTWSKDREKKAARKREKQAAREAALLDASERNDPASIKAEIRQFLVDDEDTLALAAMDSATRASVHRLAKALRLKSHSEGKEGQGAGRYPVLTKGPQTPRFTSNTIWEVDALMNQRKFFPKHGGGSYRGPNAPRTAGAARARRGGGGALSGATYSNGEVVGASAPEIGADNKGRAILEKMGWTSGMGIGAVGNKGGLEAIKHVVKTTRAGLG</sequence>
<evidence type="ECO:0000256" key="1">
    <source>
        <dbReference type="SAM" id="MobiDB-lite"/>
    </source>
</evidence>
<dbReference type="GO" id="GO:0003676">
    <property type="term" value="F:nucleic acid binding"/>
    <property type="evidence" value="ECO:0007669"/>
    <property type="project" value="InterPro"/>
</dbReference>
<feature type="compositionally biased region" description="Low complexity" evidence="1">
    <location>
        <begin position="702"/>
        <end position="713"/>
    </location>
</feature>
<feature type="compositionally biased region" description="Acidic residues" evidence="1">
    <location>
        <begin position="99"/>
        <end position="111"/>
    </location>
</feature>
<dbReference type="PANTHER" id="PTHR14195">
    <property type="entry name" value="G PATCH DOMAIN CONTAINING PROTEIN 2"/>
    <property type="match status" value="1"/>
</dbReference>
<feature type="compositionally biased region" description="Pro residues" evidence="1">
    <location>
        <begin position="146"/>
        <end position="156"/>
    </location>
</feature>
<feature type="region of interest" description="Disordered" evidence="1">
    <location>
        <begin position="95"/>
        <end position="256"/>
    </location>
</feature>
<dbReference type="InterPro" id="IPR000467">
    <property type="entry name" value="G_patch_dom"/>
</dbReference>
<evidence type="ECO:0000313" key="3">
    <source>
        <dbReference type="EMBL" id="KAJ8991898.1"/>
    </source>
</evidence>
<feature type="compositionally biased region" description="Polar residues" evidence="1">
    <location>
        <begin position="45"/>
        <end position="65"/>
    </location>
</feature>
<dbReference type="SMART" id="SM00443">
    <property type="entry name" value="G_patch"/>
    <property type="match status" value="1"/>
</dbReference>
<feature type="domain" description="G-patch" evidence="2">
    <location>
        <begin position="743"/>
        <end position="786"/>
    </location>
</feature>
<feature type="region of interest" description="Disordered" evidence="1">
    <location>
        <begin position="695"/>
        <end position="723"/>
    </location>
</feature>
<feature type="region of interest" description="Disordered" evidence="1">
    <location>
        <begin position="650"/>
        <end position="671"/>
    </location>
</feature>
<evidence type="ECO:0000259" key="2">
    <source>
        <dbReference type="PROSITE" id="PS50174"/>
    </source>
</evidence>
<feature type="region of interest" description="Disordered" evidence="1">
    <location>
        <begin position="274"/>
        <end position="299"/>
    </location>
</feature>
<dbReference type="InterPro" id="IPR036867">
    <property type="entry name" value="R3H_dom_sf"/>
</dbReference>
<dbReference type="PROSITE" id="PS50174">
    <property type="entry name" value="G_PATCH"/>
    <property type="match status" value="1"/>
</dbReference>
<proteinExistence type="predicted"/>
<dbReference type="AlphaFoldDB" id="A0AAN6EV89"/>
<evidence type="ECO:0000313" key="4">
    <source>
        <dbReference type="Proteomes" id="UP001161757"/>
    </source>
</evidence>
<feature type="region of interest" description="Disordered" evidence="1">
    <location>
        <begin position="1"/>
        <end position="75"/>
    </location>
</feature>
<comment type="caution">
    <text evidence="3">The sequence shown here is derived from an EMBL/GenBank/DDBJ whole genome shotgun (WGS) entry which is preliminary data.</text>
</comment>
<feature type="region of interest" description="Disordered" evidence="1">
    <location>
        <begin position="579"/>
        <end position="602"/>
    </location>
</feature>
<dbReference type="Gene3D" id="3.30.1370.50">
    <property type="entry name" value="R3H-like domain"/>
    <property type="match status" value="1"/>
</dbReference>
<dbReference type="InterPro" id="IPR001374">
    <property type="entry name" value="R3H_dom"/>
</dbReference>
<feature type="compositionally biased region" description="Basic residues" evidence="1">
    <location>
        <begin position="7"/>
        <end position="16"/>
    </location>
</feature>
<feature type="compositionally biased region" description="Low complexity" evidence="1">
    <location>
        <begin position="162"/>
        <end position="171"/>
    </location>
</feature>
<feature type="compositionally biased region" description="Polar residues" evidence="1">
    <location>
        <begin position="22"/>
        <end position="32"/>
    </location>
</feature>
<dbReference type="Pfam" id="PF01424">
    <property type="entry name" value="R3H"/>
    <property type="match status" value="1"/>
</dbReference>
<organism evidence="3 4">
    <name type="scientific">Exophiala dermatitidis</name>
    <name type="common">Black yeast-like fungus</name>
    <name type="synonym">Wangiella dermatitidis</name>
    <dbReference type="NCBI Taxonomy" id="5970"/>
    <lineage>
        <taxon>Eukaryota</taxon>
        <taxon>Fungi</taxon>
        <taxon>Dikarya</taxon>
        <taxon>Ascomycota</taxon>
        <taxon>Pezizomycotina</taxon>
        <taxon>Eurotiomycetes</taxon>
        <taxon>Chaetothyriomycetidae</taxon>
        <taxon>Chaetothyriales</taxon>
        <taxon>Herpotrichiellaceae</taxon>
        <taxon>Exophiala</taxon>
    </lineage>
</organism>
<dbReference type="InterPro" id="IPR051189">
    <property type="entry name" value="Splicing_assoc_domain"/>
</dbReference>
<name>A0AAN6EV89_EXODE</name>
<protein>
    <submittedName>
        <fullName evidence="3">Squalene synthetase-like protein</fullName>
    </submittedName>
</protein>
<reference evidence="3" key="1">
    <citation type="submission" date="2023-01" db="EMBL/GenBank/DDBJ databases">
        <title>Exophiala dermititidis isolated from Cystic Fibrosis Patient.</title>
        <authorList>
            <person name="Kurbessoian T."/>
            <person name="Crocker A."/>
            <person name="Murante D."/>
            <person name="Hogan D.A."/>
            <person name="Stajich J.E."/>
        </authorList>
    </citation>
    <scope>NUCLEOTIDE SEQUENCE</scope>
    <source>
        <strain evidence="3">Ex8</strain>
    </source>
</reference>
<gene>
    <name evidence="3" type="primary">SQS1</name>
    <name evidence="3" type="ORF">HRR80_004516</name>
</gene>
<feature type="compositionally biased region" description="Polar residues" evidence="1">
    <location>
        <begin position="180"/>
        <end position="194"/>
    </location>
</feature>
<dbReference type="Pfam" id="PF01585">
    <property type="entry name" value="G-patch"/>
    <property type="match status" value="1"/>
</dbReference>
<feature type="compositionally biased region" description="Acidic residues" evidence="1">
    <location>
        <begin position="274"/>
        <end position="292"/>
    </location>
</feature>
<accession>A0AAN6EV89</accession>
<dbReference type="EMBL" id="JAJGCB010000007">
    <property type="protein sequence ID" value="KAJ8991898.1"/>
    <property type="molecule type" value="Genomic_DNA"/>
</dbReference>
<dbReference type="Proteomes" id="UP001161757">
    <property type="component" value="Unassembled WGS sequence"/>
</dbReference>
<dbReference type="SUPFAM" id="SSF82708">
    <property type="entry name" value="R3H domain"/>
    <property type="match status" value="1"/>
</dbReference>